<dbReference type="PRINTS" id="PR00190">
    <property type="entry name" value="ACTIN"/>
</dbReference>
<dbReference type="AlphaFoldDB" id="A0A913Z7V1"/>
<evidence type="ECO:0000256" key="2">
    <source>
        <dbReference type="ARBA" id="ARBA00022490"/>
    </source>
</evidence>
<dbReference type="InterPro" id="IPR043129">
    <property type="entry name" value="ATPase_NBD"/>
</dbReference>
<dbReference type="Pfam" id="PF00022">
    <property type="entry name" value="Actin"/>
    <property type="match status" value="1"/>
</dbReference>
<dbReference type="GeneID" id="119721103"/>
<dbReference type="Gene3D" id="3.30.420.40">
    <property type="match status" value="2"/>
</dbReference>
<dbReference type="EnsemblMetazoa" id="XM_038190997.1">
    <property type="protein sequence ID" value="XP_038046925.1"/>
    <property type="gene ID" value="LOC119721103"/>
</dbReference>
<dbReference type="RefSeq" id="XP_038046925.1">
    <property type="nucleotide sequence ID" value="XM_038190997.1"/>
</dbReference>
<dbReference type="EnsemblMetazoa" id="XM_038190999.1">
    <property type="protein sequence ID" value="XP_038046927.1"/>
    <property type="gene ID" value="LOC119721103"/>
</dbReference>
<evidence type="ECO:0000313" key="8">
    <source>
        <dbReference type="Proteomes" id="UP000887568"/>
    </source>
</evidence>
<dbReference type="GO" id="GO:0005856">
    <property type="term" value="C:cytoskeleton"/>
    <property type="evidence" value="ECO:0007669"/>
    <property type="project" value="UniProtKB-SubCell"/>
</dbReference>
<keyword evidence="5" id="KW-0206">Cytoskeleton</keyword>
<dbReference type="Gene3D" id="3.90.640.10">
    <property type="entry name" value="Actin, Chain A, domain 4"/>
    <property type="match status" value="1"/>
</dbReference>
<dbReference type="FunFam" id="3.90.640.10:FF:000047">
    <property type="entry name" value="Actin, alpha skeletal muscle"/>
    <property type="match status" value="1"/>
</dbReference>
<protein>
    <recommendedName>
        <fullName evidence="9">Actin</fullName>
    </recommendedName>
</protein>
<evidence type="ECO:0000256" key="4">
    <source>
        <dbReference type="ARBA" id="ARBA00022840"/>
    </source>
</evidence>
<evidence type="ECO:0000256" key="5">
    <source>
        <dbReference type="ARBA" id="ARBA00023212"/>
    </source>
</evidence>
<dbReference type="RefSeq" id="XP_038046928.1">
    <property type="nucleotide sequence ID" value="XM_038191000.1"/>
</dbReference>
<evidence type="ECO:0000256" key="3">
    <source>
        <dbReference type="ARBA" id="ARBA00022741"/>
    </source>
</evidence>
<evidence type="ECO:0008006" key="9">
    <source>
        <dbReference type="Google" id="ProtNLM"/>
    </source>
</evidence>
<dbReference type="PANTHER" id="PTHR11937">
    <property type="entry name" value="ACTIN"/>
    <property type="match status" value="1"/>
</dbReference>
<name>A0A913Z7V1_PATMI</name>
<dbReference type="Proteomes" id="UP000887568">
    <property type="component" value="Unplaced"/>
</dbReference>
<dbReference type="GO" id="GO:0005524">
    <property type="term" value="F:ATP binding"/>
    <property type="evidence" value="ECO:0007669"/>
    <property type="project" value="UniProtKB-KW"/>
</dbReference>
<evidence type="ECO:0000256" key="6">
    <source>
        <dbReference type="RuleBase" id="RU000487"/>
    </source>
</evidence>
<dbReference type="SUPFAM" id="SSF53067">
    <property type="entry name" value="Actin-like ATPase domain"/>
    <property type="match status" value="2"/>
</dbReference>
<comment type="similarity">
    <text evidence="6">Belongs to the actin family.</text>
</comment>
<keyword evidence="4" id="KW-0067">ATP-binding</keyword>
<reference evidence="7" key="1">
    <citation type="submission" date="2022-11" db="UniProtKB">
        <authorList>
            <consortium name="EnsemblMetazoa"/>
        </authorList>
    </citation>
    <scope>IDENTIFICATION</scope>
</reference>
<accession>A0A913Z7V1</accession>
<proteinExistence type="inferred from homology"/>
<comment type="subcellular location">
    <subcellularLocation>
        <location evidence="1">Cytoplasm</location>
        <location evidence="1">Cytoskeleton</location>
    </subcellularLocation>
</comment>
<dbReference type="InterPro" id="IPR004000">
    <property type="entry name" value="Actin"/>
</dbReference>
<keyword evidence="3" id="KW-0547">Nucleotide-binding</keyword>
<dbReference type="RefSeq" id="XP_038046927.1">
    <property type="nucleotide sequence ID" value="XM_038190999.1"/>
</dbReference>
<dbReference type="SMART" id="SM00268">
    <property type="entry name" value="ACTIN"/>
    <property type="match status" value="1"/>
</dbReference>
<evidence type="ECO:0000313" key="7">
    <source>
        <dbReference type="EnsemblMetazoa" id="XP_038046925.1"/>
    </source>
</evidence>
<dbReference type="OrthoDB" id="337660at2759"/>
<dbReference type="EnsemblMetazoa" id="XM_038191000.1">
    <property type="protein sequence ID" value="XP_038046928.1"/>
    <property type="gene ID" value="LOC119721103"/>
</dbReference>
<keyword evidence="2" id="KW-0963">Cytoplasm</keyword>
<organism evidence="7 8">
    <name type="scientific">Patiria miniata</name>
    <name type="common">Bat star</name>
    <name type="synonym">Asterina miniata</name>
    <dbReference type="NCBI Taxonomy" id="46514"/>
    <lineage>
        <taxon>Eukaryota</taxon>
        <taxon>Metazoa</taxon>
        <taxon>Echinodermata</taxon>
        <taxon>Eleutherozoa</taxon>
        <taxon>Asterozoa</taxon>
        <taxon>Asteroidea</taxon>
        <taxon>Valvatacea</taxon>
        <taxon>Valvatida</taxon>
        <taxon>Asterinidae</taxon>
        <taxon>Patiria</taxon>
    </lineage>
</organism>
<evidence type="ECO:0000256" key="1">
    <source>
        <dbReference type="ARBA" id="ARBA00004245"/>
    </source>
</evidence>
<sequence>MDDEEITSVVIDNGSGIFKAGFGGQDAPKAVFPTAVGRPLCSDSSQTEDAKQQDTDCFIGDQAQKKREILSLRYPIERGIITDWDDMEKIWHHTYANELCVAPEDYDVLLSEPCLGPKANKEKMTQVMFESFNVRAMNVVTQAVLALCTHGANTGLVLQCGDGVTDIMPCYEGQTLPHAVQRLGVAGRDLTEYLMELLRERGYSFSTTAEREIVRDIKEKFCYVAQDYEQELHNAQNSWTQEKNYTLPDGQVISIGSEMFRGPEVLFNPSLAGLQTEGILQAIHDSIMKCDVDIRTDLQTNVYLSGGTALLPGLPDRIGEELNVTVKTDSLRNYKMDGVWIGGSLLALLSTTPWVPRREYEEWGPSIIHRRYVGL</sequence>
<dbReference type="FunFam" id="3.30.420.40:FF:000148">
    <property type="entry name" value="Actin, alpha skeletal muscle"/>
    <property type="match status" value="1"/>
</dbReference>
<keyword evidence="8" id="KW-1185">Reference proteome</keyword>